<evidence type="ECO:0000313" key="1">
    <source>
        <dbReference type="EMBL" id="EPF80066.1"/>
    </source>
</evidence>
<accession>A0A829HGS7</accession>
<keyword evidence="2" id="KW-1185">Reference proteome</keyword>
<protein>
    <submittedName>
        <fullName evidence="1">Uncharacterized protein</fullName>
    </submittedName>
</protein>
<comment type="caution">
    <text evidence="1">The sequence shown here is derived from an EMBL/GenBank/DDBJ whole genome shotgun (WGS) entry which is preliminary data.</text>
</comment>
<dbReference type="AlphaFoldDB" id="A0A829HGS7"/>
<proteinExistence type="predicted"/>
<dbReference type="EMBL" id="ATGG01000018">
    <property type="protein sequence ID" value="EPF80066.1"/>
    <property type="molecule type" value="Genomic_DNA"/>
</dbReference>
<dbReference type="RefSeq" id="WP_016541984.1">
    <property type="nucleotide sequence ID" value="NZ_ASQH01000013.1"/>
</dbReference>
<name>A0A829HGS7_9GAMM</name>
<dbReference type="Proteomes" id="UP000014523">
    <property type="component" value="Unassembled WGS sequence"/>
</dbReference>
<sequence>MLEKIKSLFLKKSISRYENDFNLAVKRTSELGLGEYSKFENSEERLITVESVNKFCESINFYDISYKELSNQCLAIHLKIVDDFNKFFGVNGVITIGHIVRKDGLKIFHEPMEKRLINLENPVDPTKPNKVHVWITLPTLELVDFTFASTLAVVESNPNYGNAVIAMHGDDLDTDIQYVPEFVGEKYIFRAGFVSVVFDPIYAVDIPL</sequence>
<reference evidence="1 2" key="1">
    <citation type="submission" date="2013-06" db="EMBL/GenBank/DDBJ databases">
        <title>The Genome Sequence of Acinetobacter gyllenbergii CIP 110306.</title>
        <authorList>
            <consortium name="The Broad Institute Genome Sequencing Platform"/>
            <consortium name="The Broad Institute Genome Sequencing Center for Infectious Disease"/>
            <person name="Cerqueira G."/>
            <person name="Feldgarden M."/>
            <person name="Courvalin P."/>
            <person name="Perichon B."/>
            <person name="Grillot-Courvalin C."/>
            <person name="Clermont D."/>
            <person name="Rocha E."/>
            <person name="Yoon E.-J."/>
            <person name="Nemec A."/>
            <person name="Young S.K."/>
            <person name="Zeng Q."/>
            <person name="Gargeya S."/>
            <person name="Fitzgerald M."/>
            <person name="Abouelleil A."/>
            <person name="Alvarado L."/>
            <person name="Berlin A.M."/>
            <person name="Chapman S.B."/>
            <person name="Dewar J."/>
            <person name="Goldberg J."/>
            <person name="Griggs A."/>
            <person name="Gujja S."/>
            <person name="Hansen M."/>
            <person name="Howarth C."/>
            <person name="Imamovic A."/>
            <person name="Larimer J."/>
            <person name="McCowan C."/>
            <person name="Murphy C."/>
            <person name="Pearson M."/>
            <person name="Priest M."/>
            <person name="Roberts A."/>
            <person name="Saif S."/>
            <person name="Shea T."/>
            <person name="Sykes S."/>
            <person name="Wortman J."/>
            <person name="Nusbaum C."/>
            <person name="Birren B."/>
        </authorList>
    </citation>
    <scope>NUCLEOTIDE SEQUENCE [LARGE SCALE GENOMIC DNA]</scope>
    <source>
        <strain evidence="1 2">CIP 110306</strain>
    </source>
</reference>
<evidence type="ECO:0000313" key="2">
    <source>
        <dbReference type="Proteomes" id="UP000014523"/>
    </source>
</evidence>
<gene>
    <name evidence="1" type="ORF">F957_02448</name>
</gene>
<organism evidence="1 2">
    <name type="scientific">Acinetobacter gyllenbergii CIP 110306 = MTCC 11365</name>
    <dbReference type="NCBI Taxonomy" id="1217657"/>
    <lineage>
        <taxon>Bacteria</taxon>
        <taxon>Pseudomonadati</taxon>
        <taxon>Pseudomonadota</taxon>
        <taxon>Gammaproteobacteria</taxon>
        <taxon>Moraxellales</taxon>
        <taxon>Moraxellaceae</taxon>
        <taxon>Acinetobacter</taxon>
    </lineage>
</organism>